<gene>
    <name evidence="4" type="primary">LOC100216837</name>
    <name evidence="3" type="ORF">ZEAMMB73_Zm00001d007825</name>
</gene>
<dbReference type="Proteomes" id="UP000007305">
    <property type="component" value="Chromosome 2"/>
</dbReference>
<dbReference type="PANTHER" id="PTHR47069">
    <property type="match status" value="1"/>
</dbReference>
<name>B4FJZ2_MAIZE</name>
<reference evidence="3 5" key="2">
    <citation type="submission" date="2015-12" db="EMBL/GenBank/DDBJ databases">
        <title>Update maize B73 reference genome by single molecule sequencing technologies.</title>
        <authorList>
            <consortium name="Maize Genome Sequencing Project"/>
            <person name="Ware D."/>
        </authorList>
    </citation>
    <scope>NUCLEOTIDE SEQUENCE [LARGE SCALE GENOMIC DNA]</scope>
    <source>
        <strain evidence="5">cv. B73</strain>
        <tissue evidence="3">Seedling</tissue>
    </source>
</reference>
<evidence type="ECO:0000313" key="3">
    <source>
        <dbReference type="EMBL" id="ONM27679.1"/>
    </source>
</evidence>
<evidence type="ECO:0000313" key="4">
    <source>
        <dbReference type="EnsemblPlants" id="Zm00001eb116940_P002"/>
    </source>
</evidence>
<dbReference type="EMBL" id="CM007648">
    <property type="protein sequence ID" value="ONM27680.1"/>
    <property type="molecule type" value="Genomic_DNA"/>
</dbReference>
<feature type="compositionally biased region" description="Polar residues" evidence="1">
    <location>
        <begin position="226"/>
        <end position="250"/>
    </location>
</feature>
<dbReference type="OrthoDB" id="663550at2759"/>
<organism evidence="2">
    <name type="scientific">Zea mays</name>
    <name type="common">Maize</name>
    <dbReference type="NCBI Taxonomy" id="4577"/>
    <lineage>
        <taxon>Eukaryota</taxon>
        <taxon>Viridiplantae</taxon>
        <taxon>Streptophyta</taxon>
        <taxon>Embryophyta</taxon>
        <taxon>Tracheophyta</taxon>
        <taxon>Spermatophyta</taxon>
        <taxon>Magnoliopsida</taxon>
        <taxon>Liliopsida</taxon>
        <taxon>Poales</taxon>
        <taxon>Poaceae</taxon>
        <taxon>PACMAD clade</taxon>
        <taxon>Panicoideae</taxon>
        <taxon>Andropogonodae</taxon>
        <taxon>Andropogoneae</taxon>
        <taxon>Tripsacinae</taxon>
        <taxon>Zea</taxon>
    </lineage>
</organism>
<dbReference type="EnsemblPlants" id="Zm00001eb116940_T003">
    <property type="protein sequence ID" value="Zm00001eb116940_P003"/>
    <property type="gene ID" value="Zm00001eb116940"/>
</dbReference>
<accession>B4FJZ2</accession>
<dbReference type="RefSeq" id="NP_001136703.1">
    <property type="nucleotide sequence ID" value="NM_001143231.1"/>
</dbReference>
<dbReference type="GeneID" id="100216837"/>
<dbReference type="ExpressionAtlas" id="B4FJZ2">
    <property type="expression patterns" value="baseline and differential"/>
</dbReference>
<accession>B4FXX7</accession>
<dbReference type="Gramene" id="Zm00001eb116940_T002">
    <property type="protein sequence ID" value="Zm00001eb116940_P002"/>
    <property type="gene ID" value="Zm00001eb116940"/>
</dbReference>
<dbReference type="KEGG" id="zma:100216837"/>
<dbReference type="AlphaFoldDB" id="B4FJZ2"/>
<dbReference type="EnsemblPlants" id="Zm00001eb116940_T002">
    <property type="protein sequence ID" value="Zm00001eb116940_P002"/>
    <property type="gene ID" value="Zm00001eb116940"/>
</dbReference>
<dbReference type="EMBL" id="CM007648">
    <property type="protein sequence ID" value="ONM27683.1"/>
    <property type="molecule type" value="Genomic_DNA"/>
</dbReference>
<evidence type="ECO:0000256" key="1">
    <source>
        <dbReference type="SAM" id="MobiDB-lite"/>
    </source>
</evidence>
<reference evidence="4" key="4">
    <citation type="submission" date="2021-05" db="UniProtKB">
        <authorList>
            <consortium name="EnsemblPlants"/>
        </authorList>
    </citation>
    <scope>IDENTIFICATION</scope>
    <source>
        <strain evidence="4">cv. B73</strain>
    </source>
</reference>
<dbReference type="Gramene" id="Zm00001eb116940_T003">
    <property type="protein sequence ID" value="Zm00001eb116940_P003"/>
    <property type="gene ID" value="Zm00001eb116940"/>
</dbReference>
<dbReference type="PANTHER" id="PTHR47069:SF12">
    <property type="entry name" value="OS01G0545800 PROTEIN"/>
    <property type="match status" value="1"/>
</dbReference>
<reference evidence="2" key="1">
    <citation type="journal article" date="2009" name="PLoS Genet.">
        <title>Sequencing, mapping, and analysis of 27,455 maize full-length cDNAs.</title>
        <authorList>
            <person name="Soderlund C."/>
            <person name="Descour A."/>
            <person name="Kudrna D."/>
            <person name="Bomhoff M."/>
            <person name="Boyd L."/>
            <person name="Currie J."/>
            <person name="Angelova A."/>
            <person name="Collura K."/>
            <person name="Wissotski M."/>
            <person name="Ashley E."/>
            <person name="Morrow D."/>
            <person name="Fernandes J."/>
            <person name="Walbot V."/>
            <person name="Yu Y."/>
        </authorList>
    </citation>
    <scope>NUCLEOTIDE SEQUENCE</scope>
    <source>
        <strain evidence="2">B73</strain>
    </source>
</reference>
<keyword evidence="5" id="KW-1185">Reference proteome</keyword>
<dbReference type="EMBL" id="BT041965">
    <property type="protein sequence ID" value="ACF86970.2"/>
    <property type="molecule type" value="mRNA"/>
</dbReference>
<sequence>MMKLKSGRRPFYKDVKLVDCRSGSSLPHLAAQAKFAAMNMKTEDVNPRRPVQVRRSRWALGDVTEVLDHNSWRLGKITEVLKNDYFVIRLVGCIQPREFHISCLRIPHDRKQLTVGGRDHQAYEEVDHYAKRKAANICASTGARAVKRKLEASRIPPNGLVRRTGKEQKVSTHEFRQLTKNELPPKVSARNAIDEDDHFHRPLSSRYNDLPEKPLRTREEDECSVASCSANYTSGTKRPSSNTDTASSPPKKNKNAMVRCMKGLLDRLDSGSSKDVDTATQIQEIIETKRKEQQAADFKEIDLCLALAKECGATEETDEFFVASQLFASCKFQRHVFLGLSSNAGRMAWLKKHCKGWTF</sequence>
<feature type="compositionally biased region" description="Basic and acidic residues" evidence="1">
    <location>
        <begin position="164"/>
        <end position="179"/>
    </location>
</feature>
<evidence type="ECO:0000313" key="2">
    <source>
        <dbReference type="EMBL" id="ACF82435.1"/>
    </source>
</evidence>
<proteinExistence type="evidence at transcript level"/>
<dbReference type="Gramene" id="Zm00001eb116940_T004">
    <property type="protein sequence ID" value="Zm00001eb116940_P004"/>
    <property type="gene ID" value="Zm00001eb116940"/>
</dbReference>
<reference evidence="4" key="3">
    <citation type="submission" date="2019-07" db="EMBL/GenBank/DDBJ databases">
        <authorList>
            <person name="Seetharam A."/>
            <person name="Woodhouse M."/>
            <person name="Cannon E."/>
        </authorList>
    </citation>
    <scope>NUCLEOTIDE SEQUENCE [LARGE SCALE GENOMIC DNA]</scope>
    <source>
        <strain evidence="4">cv. B73</strain>
    </source>
</reference>
<feature type="compositionally biased region" description="Basic and acidic residues" evidence="1">
    <location>
        <begin position="209"/>
        <end position="219"/>
    </location>
</feature>
<dbReference type="EMBL" id="BT037430">
    <property type="protein sequence ID" value="ACF82435.1"/>
    <property type="molecule type" value="mRNA"/>
</dbReference>
<feature type="region of interest" description="Disordered" evidence="1">
    <location>
        <begin position="158"/>
        <end position="255"/>
    </location>
</feature>
<dbReference type="EnsemblPlants" id="Zm00001eb116940_T004">
    <property type="protein sequence ID" value="Zm00001eb116940_P004"/>
    <property type="gene ID" value="Zm00001eb116940"/>
</dbReference>
<dbReference type="EMBL" id="CM007648">
    <property type="protein sequence ID" value="ONM27679.1"/>
    <property type="molecule type" value="Genomic_DNA"/>
</dbReference>
<protein>
    <submittedName>
        <fullName evidence="3">Plant Tudor-like RNA-binding protein</fullName>
    </submittedName>
</protein>
<evidence type="ECO:0000313" key="5">
    <source>
        <dbReference type="Proteomes" id="UP000007305"/>
    </source>
</evidence>